<gene>
    <name evidence="2" type="ORF">TKK_012618</name>
</gene>
<organism evidence="2 3">
    <name type="scientific">Trichogramma kaykai</name>
    <dbReference type="NCBI Taxonomy" id="54128"/>
    <lineage>
        <taxon>Eukaryota</taxon>
        <taxon>Metazoa</taxon>
        <taxon>Ecdysozoa</taxon>
        <taxon>Arthropoda</taxon>
        <taxon>Hexapoda</taxon>
        <taxon>Insecta</taxon>
        <taxon>Pterygota</taxon>
        <taxon>Neoptera</taxon>
        <taxon>Endopterygota</taxon>
        <taxon>Hymenoptera</taxon>
        <taxon>Apocrita</taxon>
        <taxon>Proctotrupomorpha</taxon>
        <taxon>Chalcidoidea</taxon>
        <taxon>Trichogrammatidae</taxon>
        <taxon>Trichogramma</taxon>
    </lineage>
</organism>
<evidence type="ECO:0000256" key="1">
    <source>
        <dbReference type="SAM" id="MobiDB-lite"/>
    </source>
</evidence>
<feature type="compositionally biased region" description="Low complexity" evidence="1">
    <location>
        <begin position="41"/>
        <end position="79"/>
    </location>
</feature>
<sequence length="148" mass="16264">MIKQLRGWRSHSVASGYIADSVRCQNLIFEGIVNNNEGNLLSSPSTTTETTLSRPSTTTESTISRLSTTTGTTFSRPSSATENTLSRPSTSKNNSCQISNNEVVVNIEIADLQLCYEDFCEEFNDSSELLHQNVHPPNLSVNFKTAND</sequence>
<reference evidence="2 3" key="1">
    <citation type="journal article" date="2024" name="bioRxiv">
        <title>A reference genome for Trichogramma kaykai: A tiny desert-dwelling parasitoid wasp with competing sex-ratio distorters.</title>
        <authorList>
            <person name="Culotta J."/>
            <person name="Lindsey A.R."/>
        </authorList>
    </citation>
    <scope>NUCLEOTIDE SEQUENCE [LARGE SCALE GENOMIC DNA]</scope>
    <source>
        <strain evidence="2 3">KSX58</strain>
    </source>
</reference>
<dbReference type="AlphaFoldDB" id="A0ABD2WJV3"/>
<protein>
    <submittedName>
        <fullName evidence="2">Uncharacterized protein</fullName>
    </submittedName>
</protein>
<comment type="caution">
    <text evidence="2">The sequence shown here is derived from an EMBL/GenBank/DDBJ whole genome shotgun (WGS) entry which is preliminary data.</text>
</comment>
<dbReference type="Proteomes" id="UP001627154">
    <property type="component" value="Unassembled WGS sequence"/>
</dbReference>
<evidence type="ECO:0000313" key="3">
    <source>
        <dbReference type="Proteomes" id="UP001627154"/>
    </source>
</evidence>
<dbReference type="EMBL" id="JBJJXI010000101">
    <property type="protein sequence ID" value="KAL3392914.1"/>
    <property type="molecule type" value="Genomic_DNA"/>
</dbReference>
<feature type="region of interest" description="Disordered" evidence="1">
    <location>
        <begin position="38"/>
        <end position="95"/>
    </location>
</feature>
<proteinExistence type="predicted"/>
<feature type="compositionally biased region" description="Polar residues" evidence="1">
    <location>
        <begin position="80"/>
        <end position="95"/>
    </location>
</feature>
<accession>A0ABD2WJV3</accession>
<keyword evidence="3" id="KW-1185">Reference proteome</keyword>
<evidence type="ECO:0000313" key="2">
    <source>
        <dbReference type="EMBL" id="KAL3392914.1"/>
    </source>
</evidence>
<name>A0ABD2WJV3_9HYME</name>